<dbReference type="AlphaFoldDB" id="A0A1S3DSA6"/>
<dbReference type="FunFam" id="3.30.420.40:FF:000028">
    <property type="entry name" value="heat shock 70 kDa protein-like"/>
    <property type="match status" value="1"/>
</dbReference>
<dbReference type="InterPro" id="IPR043129">
    <property type="entry name" value="ATPase_NBD"/>
</dbReference>
<dbReference type="PROSITE" id="PS01036">
    <property type="entry name" value="HSP70_3"/>
    <property type="match status" value="1"/>
</dbReference>
<dbReference type="KEGG" id="dci:103522980"/>
<dbReference type="Pfam" id="PF00012">
    <property type="entry name" value="HSP70"/>
    <property type="match status" value="1"/>
</dbReference>
<dbReference type="Gene3D" id="3.30.420.40">
    <property type="match status" value="2"/>
</dbReference>
<evidence type="ECO:0000256" key="2">
    <source>
        <dbReference type="ARBA" id="ARBA00022741"/>
    </source>
</evidence>
<dbReference type="PANTHER" id="PTHR19375">
    <property type="entry name" value="HEAT SHOCK PROTEIN 70KDA"/>
    <property type="match status" value="1"/>
</dbReference>
<feature type="compositionally biased region" description="Gly residues" evidence="5">
    <location>
        <begin position="304"/>
        <end position="321"/>
    </location>
</feature>
<keyword evidence="3" id="KW-0067">ATP-binding</keyword>
<dbReference type="GO" id="GO:0005524">
    <property type="term" value="F:ATP binding"/>
    <property type="evidence" value="ECO:0007669"/>
    <property type="project" value="UniProtKB-KW"/>
</dbReference>
<gene>
    <name evidence="7" type="primary">LOC103522980</name>
</gene>
<dbReference type="SUPFAM" id="SSF100920">
    <property type="entry name" value="Heat shock protein 70kD (HSP70), peptide-binding domain"/>
    <property type="match status" value="1"/>
</dbReference>
<evidence type="ECO:0000256" key="4">
    <source>
        <dbReference type="ARBA" id="ARBA00072095"/>
    </source>
</evidence>
<dbReference type="FunFam" id="1.20.1270.10:FF:000003">
    <property type="entry name" value="heat shock cognate 71 kDa protein-like"/>
    <property type="match status" value="1"/>
</dbReference>
<evidence type="ECO:0000256" key="1">
    <source>
        <dbReference type="ARBA" id="ARBA00007381"/>
    </source>
</evidence>
<dbReference type="SUPFAM" id="SSF53067">
    <property type="entry name" value="Actin-like ATPase domain"/>
    <property type="match status" value="1"/>
</dbReference>
<dbReference type="InterPro" id="IPR029048">
    <property type="entry name" value="HSP70_C_sf"/>
</dbReference>
<dbReference type="PRINTS" id="PR00301">
    <property type="entry name" value="HEATSHOCK70"/>
</dbReference>
<dbReference type="FunFam" id="2.60.34.10:FF:000002">
    <property type="entry name" value="Heat shock 70 kDa"/>
    <property type="match status" value="1"/>
</dbReference>
<dbReference type="GO" id="GO:0140662">
    <property type="term" value="F:ATP-dependent protein folding chaperone"/>
    <property type="evidence" value="ECO:0007669"/>
    <property type="project" value="InterPro"/>
</dbReference>
<dbReference type="OMA" id="IMTIEDG"/>
<keyword evidence="6" id="KW-1185">Reference proteome</keyword>
<dbReference type="InterPro" id="IPR029047">
    <property type="entry name" value="HSP70_peptide-bd_sf"/>
</dbReference>
<name>A0A1S3DSA6_DIACI</name>
<dbReference type="STRING" id="121845.A0A1S3DSA6"/>
<evidence type="ECO:0000313" key="7">
    <source>
        <dbReference type="RefSeq" id="XP_008486283.1"/>
    </source>
</evidence>
<feature type="region of interest" description="Disordered" evidence="5">
    <location>
        <begin position="304"/>
        <end position="329"/>
    </location>
</feature>
<protein>
    <recommendedName>
        <fullName evidence="4">Heat shock 70 kDa protein cognate 4</fullName>
    </recommendedName>
</protein>
<proteinExistence type="inferred from homology"/>
<sequence>MEPVEKSLRDAKMDKAQIHDIVLVGGSTRIPKVQKLLQDFFNGKELNKSINPDEAVAYGAAVQAAILHGDKSEEVQDLLLLDVTPLSLGIETAGGVMTALIKRNTTIPTKQTQTFTTYSDNQPGVLIQVYEGERAMTKDNNLLGKFELTSIPPAPRGVPQIEVTFDIDANGILNVSAIEKSTGKENKITITNDRGRLSKEDIERMVNDAEKYKAEDEKQKAVITAKNSLESYCFNMKSTMEDEKLKDKISSAERTQILDKCNDVIKWLDSNQLAEKEEFEDKQKELEAICNPIITKLYQAGGAPGGFPGAPGAAPGAGAGPGPTIEEVD</sequence>
<accession>A0A1S3DSA6</accession>
<dbReference type="PaxDb" id="121845-A0A1S3DSA6"/>
<dbReference type="Gene3D" id="2.60.34.10">
    <property type="entry name" value="Substrate Binding Domain Of DNAk, Chain A, domain 1"/>
    <property type="match status" value="1"/>
</dbReference>
<evidence type="ECO:0000256" key="5">
    <source>
        <dbReference type="SAM" id="MobiDB-lite"/>
    </source>
</evidence>
<dbReference type="FunFam" id="3.30.420.40:FF:000135">
    <property type="entry name" value="Heat shock cognate 71 kDa protein"/>
    <property type="match status" value="1"/>
</dbReference>
<comment type="similarity">
    <text evidence="1">Belongs to the heat shock protein 70 family.</text>
</comment>
<dbReference type="SUPFAM" id="SSF100934">
    <property type="entry name" value="Heat shock protein 70kD (HSP70), C-terminal subdomain"/>
    <property type="match status" value="1"/>
</dbReference>
<keyword evidence="2" id="KW-0547">Nucleotide-binding</keyword>
<dbReference type="Proteomes" id="UP000079169">
    <property type="component" value="Unplaced"/>
</dbReference>
<dbReference type="InterPro" id="IPR013126">
    <property type="entry name" value="Hsp_70_fam"/>
</dbReference>
<dbReference type="RefSeq" id="XP_008486283.1">
    <property type="nucleotide sequence ID" value="XM_008488061.3"/>
</dbReference>
<dbReference type="InterPro" id="IPR018181">
    <property type="entry name" value="Heat_shock_70_CS"/>
</dbReference>
<dbReference type="GeneID" id="103522980"/>
<evidence type="ECO:0000256" key="3">
    <source>
        <dbReference type="ARBA" id="ARBA00022840"/>
    </source>
</evidence>
<organism evidence="6 7">
    <name type="scientific">Diaphorina citri</name>
    <name type="common">Asian citrus psyllid</name>
    <dbReference type="NCBI Taxonomy" id="121845"/>
    <lineage>
        <taxon>Eukaryota</taxon>
        <taxon>Metazoa</taxon>
        <taxon>Ecdysozoa</taxon>
        <taxon>Arthropoda</taxon>
        <taxon>Hexapoda</taxon>
        <taxon>Insecta</taxon>
        <taxon>Pterygota</taxon>
        <taxon>Neoptera</taxon>
        <taxon>Paraneoptera</taxon>
        <taxon>Hemiptera</taxon>
        <taxon>Sternorrhyncha</taxon>
        <taxon>Psylloidea</taxon>
        <taxon>Psyllidae</taxon>
        <taxon>Diaphorininae</taxon>
        <taxon>Diaphorina</taxon>
    </lineage>
</organism>
<dbReference type="Gene3D" id="1.20.1270.10">
    <property type="match status" value="1"/>
</dbReference>
<evidence type="ECO:0000313" key="6">
    <source>
        <dbReference type="Proteomes" id="UP000079169"/>
    </source>
</evidence>
<keyword evidence="7" id="KW-0346">Stress response</keyword>
<reference evidence="7" key="1">
    <citation type="submission" date="2025-08" db="UniProtKB">
        <authorList>
            <consortium name="RefSeq"/>
        </authorList>
    </citation>
    <scope>IDENTIFICATION</scope>
</reference>